<dbReference type="InterPro" id="IPR011330">
    <property type="entry name" value="Glyco_hydro/deAcase_b/a-brl"/>
</dbReference>
<dbReference type="PANTHER" id="PTHR10587:SF137">
    <property type="entry name" value="4-DEOXY-4-FORMAMIDO-L-ARABINOSE-PHOSPHOUNDECAPRENOL DEFORMYLASE ARND-RELATED"/>
    <property type="match status" value="1"/>
</dbReference>
<dbReference type="InterPro" id="IPR002509">
    <property type="entry name" value="NODB_dom"/>
</dbReference>
<proteinExistence type="predicted"/>
<comment type="caution">
    <text evidence="2">The sequence shown here is derived from an EMBL/GenBank/DDBJ whole genome shotgun (WGS) entry which is preliminary data.</text>
</comment>
<dbReference type="Pfam" id="PF01522">
    <property type="entry name" value="Polysacc_deac_1"/>
    <property type="match status" value="1"/>
</dbReference>
<name>A0AAW2ZT07_9EUKA</name>
<dbReference type="Proteomes" id="UP001431209">
    <property type="component" value="Unassembled WGS sequence"/>
</dbReference>
<sequence length="232" mass="26694">MFVWLVAVCFIIAVLIYIQPTFVLDFLSRRDPEVIFRFKTEEKVVALTIDDGPSSLMTLRILGRLRDYGVKATFFLIGGQVPTNEDVLLRLRKGGHELGNHTMKNKTSLMLSSDELKEQIRNMDNILFPPEVNRPLIKWFRPGFGYYNKRMIRDVTECGMRLVLGDVYPHDYYLPFPYLNSLYILKSVRPGSVIILHDLPETLKTLDYILPALRSMGYKVTTLSNLAKISST</sequence>
<dbReference type="Gene3D" id="3.20.20.370">
    <property type="entry name" value="Glycoside hydrolase/deacetylase"/>
    <property type="match status" value="1"/>
</dbReference>
<dbReference type="GO" id="GO:0004099">
    <property type="term" value="F:chitin deacetylase activity"/>
    <property type="evidence" value="ECO:0007669"/>
    <property type="project" value="UniProtKB-ARBA"/>
</dbReference>
<dbReference type="AlphaFoldDB" id="A0AAW2ZT07"/>
<dbReference type="InterPro" id="IPR050248">
    <property type="entry name" value="Polysacc_deacetylase_ArnD"/>
</dbReference>
<evidence type="ECO:0000259" key="1">
    <source>
        <dbReference type="PROSITE" id="PS51677"/>
    </source>
</evidence>
<dbReference type="EMBL" id="JAOPGA020001865">
    <property type="protein sequence ID" value="KAL0491797.1"/>
    <property type="molecule type" value="Genomic_DNA"/>
</dbReference>
<reference evidence="2 3" key="1">
    <citation type="submission" date="2024-03" db="EMBL/GenBank/DDBJ databases">
        <title>The Acrasis kona genome and developmental transcriptomes reveal deep origins of eukaryotic multicellular pathways.</title>
        <authorList>
            <person name="Sheikh S."/>
            <person name="Fu C.-J."/>
            <person name="Brown M.W."/>
            <person name="Baldauf S.L."/>
        </authorList>
    </citation>
    <scope>NUCLEOTIDE SEQUENCE [LARGE SCALE GENOMIC DNA]</scope>
    <source>
        <strain evidence="2 3">ATCC MYA-3509</strain>
    </source>
</reference>
<dbReference type="SUPFAM" id="SSF88713">
    <property type="entry name" value="Glycoside hydrolase/deacetylase"/>
    <property type="match status" value="1"/>
</dbReference>
<keyword evidence="3" id="KW-1185">Reference proteome</keyword>
<accession>A0AAW2ZT07</accession>
<feature type="domain" description="NodB homology" evidence="1">
    <location>
        <begin position="43"/>
        <end position="221"/>
    </location>
</feature>
<dbReference type="GO" id="GO:0005975">
    <property type="term" value="P:carbohydrate metabolic process"/>
    <property type="evidence" value="ECO:0007669"/>
    <property type="project" value="InterPro"/>
</dbReference>
<dbReference type="PANTHER" id="PTHR10587">
    <property type="entry name" value="GLYCOSYL TRANSFERASE-RELATED"/>
    <property type="match status" value="1"/>
</dbReference>
<organism evidence="2 3">
    <name type="scientific">Acrasis kona</name>
    <dbReference type="NCBI Taxonomy" id="1008807"/>
    <lineage>
        <taxon>Eukaryota</taxon>
        <taxon>Discoba</taxon>
        <taxon>Heterolobosea</taxon>
        <taxon>Tetramitia</taxon>
        <taxon>Eutetramitia</taxon>
        <taxon>Acrasidae</taxon>
        <taxon>Acrasis</taxon>
    </lineage>
</organism>
<evidence type="ECO:0000313" key="3">
    <source>
        <dbReference type="Proteomes" id="UP001431209"/>
    </source>
</evidence>
<evidence type="ECO:0000313" key="2">
    <source>
        <dbReference type="EMBL" id="KAL0491797.1"/>
    </source>
</evidence>
<gene>
    <name evidence="2" type="ORF">AKO1_010227</name>
</gene>
<dbReference type="PROSITE" id="PS51677">
    <property type="entry name" value="NODB"/>
    <property type="match status" value="1"/>
</dbReference>
<protein>
    <submittedName>
        <fullName evidence="2">Chitooligosaccharide deacetylase</fullName>
    </submittedName>
</protein>